<evidence type="ECO:0000256" key="1">
    <source>
        <dbReference type="ARBA" id="ARBA00022741"/>
    </source>
</evidence>
<dbReference type="SUPFAM" id="SSF56112">
    <property type="entry name" value="Protein kinase-like (PK-like)"/>
    <property type="match status" value="1"/>
</dbReference>
<feature type="binding site" evidence="3">
    <location>
        <position position="52"/>
    </location>
    <ligand>
        <name>ATP</name>
        <dbReference type="ChEBI" id="CHEBI:30616"/>
    </ligand>
</feature>
<dbReference type="InterPro" id="IPR017441">
    <property type="entry name" value="Protein_kinase_ATP_BS"/>
</dbReference>
<evidence type="ECO:0000313" key="6">
    <source>
        <dbReference type="Proteomes" id="UP001652625"/>
    </source>
</evidence>
<keyword evidence="7" id="KW-0808">Transferase</keyword>
<reference evidence="7" key="1">
    <citation type="submission" date="2025-08" db="UniProtKB">
        <authorList>
            <consortium name="RefSeq"/>
        </authorList>
    </citation>
    <scope>IDENTIFICATION</scope>
</reference>
<dbReference type="PROSITE" id="PS50011">
    <property type="entry name" value="PROTEIN_KINASE_DOM"/>
    <property type="match status" value="1"/>
</dbReference>
<dbReference type="Gene3D" id="3.30.200.20">
    <property type="entry name" value="Phosphorylase Kinase, domain 1"/>
    <property type="match status" value="1"/>
</dbReference>
<evidence type="ECO:0000259" key="5">
    <source>
        <dbReference type="PROSITE" id="PS50011"/>
    </source>
</evidence>
<keyword evidence="2 3" id="KW-0067">ATP-binding</keyword>
<dbReference type="PANTHER" id="PTHR45756">
    <property type="entry name" value="PALMITOYLTRANSFERASE"/>
    <property type="match status" value="1"/>
</dbReference>
<dbReference type="Gene3D" id="1.10.510.10">
    <property type="entry name" value="Transferase(Phosphotransferase) domain 1"/>
    <property type="match status" value="1"/>
</dbReference>
<dbReference type="PROSITE" id="PS00108">
    <property type="entry name" value="PROTEIN_KINASE_ST"/>
    <property type="match status" value="1"/>
</dbReference>
<evidence type="ECO:0000256" key="4">
    <source>
        <dbReference type="RuleBase" id="RU000304"/>
    </source>
</evidence>
<gene>
    <name evidence="7" type="primary">LOC136080256</name>
</gene>
<sequence length="377" mass="43386">MATFSLKSLSELENKVKDFSTDISLIFCTKIGEGTSASIFKYELKGDPVAVKIFKHSLSKKKTLQVADKLRKLVCPHLVVFRGYSLRPSALIFDFCGVNVGDECVNNVSQMIKIFNENDHYVLNERLDIIKQATLGLKTLHHFGIVHTDFKPSNLLVTGTLNKLCVKLTDFDDLSLIQETIHATLTNKPFLLGMTLAYTAPEICKQEVKSPSFKSDIYSWSMSAYEVLSGYESPWVKIIPILNDSLLIEALSRDKRPNINDLNQFYTFNDETWVFKMICNAWDKNPEVRKDIDKILKTLNKDRRSKQAIKPKQEAKNYPLNERRQLTQKKTRCFQNEKAEKFYQSKSDPENLEKKIINDYKGKLAKKAIYLIYEITI</sequence>
<keyword evidence="7" id="KW-0418">Kinase</keyword>
<dbReference type="InterPro" id="IPR000719">
    <property type="entry name" value="Prot_kinase_dom"/>
</dbReference>
<dbReference type="InterPro" id="IPR053215">
    <property type="entry name" value="TKL_Ser/Thr_kinase"/>
</dbReference>
<dbReference type="GeneID" id="136080256"/>
<proteinExistence type="inferred from homology"/>
<dbReference type="Proteomes" id="UP001652625">
    <property type="component" value="Chromosome 05"/>
</dbReference>
<name>A0ABM4BUS5_HYDVU</name>
<keyword evidence="4" id="KW-0723">Serine/threonine-protein kinase</keyword>
<evidence type="ECO:0000256" key="2">
    <source>
        <dbReference type="ARBA" id="ARBA00022840"/>
    </source>
</evidence>
<accession>A0ABM4BUS5</accession>
<organism evidence="6 7">
    <name type="scientific">Hydra vulgaris</name>
    <name type="common">Hydra</name>
    <name type="synonym">Hydra attenuata</name>
    <dbReference type="NCBI Taxonomy" id="6087"/>
    <lineage>
        <taxon>Eukaryota</taxon>
        <taxon>Metazoa</taxon>
        <taxon>Cnidaria</taxon>
        <taxon>Hydrozoa</taxon>
        <taxon>Hydroidolina</taxon>
        <taxon>Anthoathecata</taxon>
        <taxon>Aplanulata</taxon>
        <taxon>Hydridae</taxon>
        <taxon>Hydra</taxon>
    </lineage>
</organism>
<protein>
    <submittedName>
        <fullName evidence="7">Probable serine/threonine-protein kinase DDB_G0272254</fullName>
    </submittedName>
</protein>
<dbReference type="RefSeq" id="XP_065652943.1">
    <property type="nucleotide sequence ID" value="XM_065796871.1"/>
</dbReference>
<dbReference type="PROSITE" id="PS00107">
    <property type="entry name" value="PROTEIN_KINASE_ATP"/>
    <property type="match status" value="1"/>
</dbReference>
<feature type="domain" description="Protein kinase" evidence="5">
    <location>
        <begin position="25"/>
        <end position="309"/>
    </location>
</feature>
<dbReference type="InterPro" id="IPR011009">
    <property type="entry name" value="Kinase-like_dom_sf"/>
</dbReference>
<evidence type="ECO:0000256" key="3">
    <source>
        <dbReference type="PROSITE-ProRule" id="PRU10141"/>
    </source>
</evidence>
<dbReference type="InterPro" id="IPR008271">
    <property type="entry name" value="Ser/Thr_kinase_AS"/>
</dbReference>
<keyword evidence="1 3" id="KW-0547">Nucleotide-binding</keyword>
<comment type="similarity">
    <text evidence="4">Belongs to the protein kinase superfamily.</text>
</comment>
<keyword evidence="6" id="KW-1185">Reference proteome</keyword>
<dbReference type="Pfam" id="PF00069">
    <property type="entry name" value="Pkinase"/>
    <property type="match status" value="1"/>
</dbReference>
<evidence type="ECO:0000313" key="7">
    <source>
        <dbReference type="RefSeq" id="XP_065652943.1"/>
    </source>
</evidence>
<dbReference type="PANTHER" id="PTHR45756:SF1">
    <property type="entry name" value="PROTEIN KINASE DOMAIN CONTAINING PROTEIN"/>
    <property type="match status" value="1"/>
</dbReference>
<dbReference type="GO" id="GO:0016301">
    <property type="term" value="F:kinase activity"/>
    <property type="evidence" value="ECO:0007669"/>
    <property type="project" value="UniProtKB-KW"/>
</dbReference>